<name>A0A2P2QCS9_RHIMU</name>
<reference evidence="1" key="1">
    <citation type="submission" date="2018-02" db="EMBL/GenBank/DDBJ databases">
        <title>Rhizophora mucronata_Transcriptome.</title>
        <authorList>
            <person name="Meera S.P."/>
            <person name="Sreeshan A."/>
            <person name="Augustine A."/>
        </authorList>
    </citation>
    <scope>NUCLEOTIDE SEQUENCE</scope>
    <source>
        <tissue evidence="1">Leaf</tissue>
    </source>
</reference>
<dbReference type="EMBL" id="GGEC01084255">
    <property type="protein sequence ID" value="MBX64739.1"/>
    <property type="molecule type" value="Transcribed_RNA"/>
</dbReference>
<accession>A0A2P2QCS9</accession>
<protein>
    <submittedName>
        <fullName evidence="1">Uncharacterized protein</fullName>
    </submittedName>
</protein>
<proteinExistence type="predicted"/>
<evidence type="ECO:0000313" key="1">
    <source>
        <dbReference type="EMBL" id="MBX64739.1"/>
    </source>
</evidence>
<organism evidence="1">
    <name type="scientific">Rhizophora mucronata</name>
    <name type="common">Asiatic mangrove</name>
    <dbReference type="NCBI Taxonomy" id="61149"/>
    <lineage>
        <taxon>Eukaryota</taxon>
        <taxon>Viridiplantae</taxon>
        <taxon>Streptophyta</taxon>
        <taxon>Embryophyta</taxon>
        <taxon>Tracheophyta</taxon>
        <taxon>Spermatophyta</taxon>
        <taxon>Magnoliopsida</taxon>
        <taxon>eudicotyledons</taxon>
        <taxon>Gunneridae</taxon>
        <taxon>Pentapetalae</taxon>
        <taxon>rosids</taxon>
        <taxon>fabids</taxon>
        <taxon>Malpighiales</taxon>
        <taxon>Rhizophoraceae</taxon>
        <taxon>Rhizophora</taxon>
    </lineage>
</organism>
<dbReference type="AlphaFoldDB" id="A0A2P2QCS9"/>
<sequence length="32" mass="3773">MNLTQKRNTKCMIHFNHLEFGSKAFQLPPIKV</sequence>